<dbReference type="InterPro" id="IPR045262">
    <property type="entry name" value="STP/PLT_plant"/>
</dbReference>
<gene>
    <name evidence="8" type="ORF">GOP47_0021384</name>
</gene>
<reference evidence="8" key="1">
    <citation type="submission" date="2021-01" db="EMBL/GenBank/DDBJ databases">
        <title>Adiantum capillus-veneris genome.</title>
        <authorList>
            <person name="Fang Y."/>
            <person name="Liao Q."/>
        </authorList>
    </citation>
    <scope>NUCLEOTIDE SEQUENCE</scope>
    <source>
        <strain evidence="8">H3</strain>
        <tissue evidence="8">Leaf</tissue>
    </source>
</reference>
<evidence type="ECO:0000313" key="9">
    <source>
        <dbReference type="Proteomes" id="UP000886520"/>
    </source>
</evidence>
<protein>
    <recommendedName>
        <fullName evidence="10">Major facilitator superfamily (MFS) profile domain-containing protein</fullName>
    </recommendedName>
</protein>
<evidence type="ECO:0000256" key="5">
    <source>
        <dbReference type="ARBA" id="ARBA00022989"/>
    </source>
</evidence>
<accession>A0A9D4U7M3</accession>
<feature type="transmembrane region" description="Helical" evidence="7">
    <location>
        <begin position="44"/>
        <end position="67"/>
    </location>
</feature>
<comment type="similarity">
    <text evidence="2">Belongs to the major facilitator superfamily. Sugar transporter (TC 2.A.1.1) family.</text>
</comment>
<dbReference type="Gene3D" id="1.20.1250.20">
    <property type="entry name" value="MFS general substrate transporter like domains"/>
    <property type="match status" value="1"/>
</dbReference>
<evidence type="ECO:0000313" key="8">
    <source>
        <dbReference type="EMBL" id="KAI5062837.1"/>
    </source>
</evidence>
<keyword evidence="5 7" id="KW-1133">Transmembrane helix</keyword>
<keyword evidence="4 7" id="KW-0812">Transmembrane</keyword>
<dbReference type="PANTHER" id="PTHR23500:SF371">
    <property type="entry name" value="OS07G0206600 PROTEIN"/>
    <property type="match status" value="1"/>
</dbReference>
<dbReference type="InterPro" id="IPR005828">
    <property type="entry name" value="MFS_sugar_transport-like"/>
</dbReference>
<dbReference type="GO" id="GO:0015144">
    <property type="term" value="F:carbohydrate transmembrane transporter activity"/>
    <property type="evidence" value="ECO:0007669"/>
    <property type="project" value="InterPro"/>
</dbReference>
<dbReference type="SUPFAM" id="SSF103473">
    <property type="entry name" value="MFS general substrate transporter"/>
    <property type="match status" value="1"/>
</dbReference>
<evidence type="ECO:0000256" key="7">
    <source>
        <dbReference type="SAM" id="Phobius"/>
    </source>
</evidence>
<dbReference type="AlphaFoldDB" id="A0A9D4U7M3"/>
<evidence type="ECO:0000256" key="3">
    <source>
        <dbReference type="ARBA" id="ARBA00022448"/>
    </source>
</evidence>
<dbReference type="Pfam" id="PF00083">
    <property type="entry name" value="Sugar_tr"/>
    <property type="match status" value="1"/>
</dbReference>
<evidence type="ECO:0000256" key="6">
    <source>
        <dbReference type="ARBA" id="ARBA00023136"/>
    </source>
</evidence>
<dbReference type="GO" id="GO:0016020">
    <property type="term" value="C:membrane"/>
    <property type="evidence" value="ECO:0007669"/>
    <property type="project" value="UniProtKB-SubCell"/>
</dbReference>
<evidence type="ECO:0008006" key="10">
    <source>
        <dbReference type="Google" id="ProtNLM"/>
    </source>
</evidence>
<keyword evidence="3" id="KW-0813">Transport</keyword>
<evidence type="ECO:0000256" key="2">
    <source>
        <dbReference type="ARBA" id="ARBA00010992"/>
    </source>
</evidence>
<dbReference type="OrthoDB" id="1937911at2759"/>
<name>A0A9D4U7M3_ADICA</name>
<comment type="caution">
    <text evidence="8">The sequence shown here is derived from an EMBL/GenBank/DDBJ whole genome shotgun (WGS) entry which is preliminary data.</text>
</comment>
<dbReference type="EMBL" id="JABFUD020000021">
    <property type="protein sequence ID" value="KAI5062837.1"/>
    <property type="molecule type" value="Genomic_DNA"/>
</dbReference>
<keyword evidence="6 7" id="KW-0472">Membrane</keyword>
<comment type="subcellular location">
    <subcellularLocation>
        <location evidence="1">Membrane</location>
    </subcellularLocation>
</comment>
<proteinExistence type="inferred from homology"/>
<dbReference type="PANTHER" id="PTHR23500">
    <property type="entry name" value="SOLUTE CARRIER FAMILY 2, FACILITATED GLUCOSE TRANSPORTER"/>
    <property type="match status" value="1"/>
</dbReference>
<keyword evidence="9" id="KW-1185">Reference proteome</keyword>
<sequence>MWKKNKPQLGVTVALQVFQQLTDINAIMFYVPVLFQTVGFKSDAALYSSAITGGINVLSTLVSMALVDQLGRRKLLLEGSVQKLVAQVAIGVFLGKSLKAGLLPPSTPTLQSVKCMKVEDQVVGKAEERDTTQPQWESSNMDTIEYVNKAYAGPIVEVDPVTVFRRIIAERRTSLTMARAKQQADMRSSNNPPLPCLSSLAANGQTQACEGHYQIS</sequence>
<evidence type="ECO:0000256" key="4">
    <source>
        <dbReference type="ARBA" id="ARBA00022692"/>
    </source>
</evidence>
<dbReference type="Proteomes" id="UP000886520">
    <property type="component" value="Chromosome 21"/>
</dbReference>
<organism evidence="8 9">
    <name type="scientific">Adiantum capillus-veneris</name>
    <name type="common">Maidenhair fern</name>
    <dbReference type="NCBI Taxonomy" id="13818"/>
    <lineage>
        <taxon>Eukaryota</taxon>
        <taxon>Viridiplantae</taxon>
        <taxon>Streptophyta</taxon>
        <taxon>Embryophyta</taxon>
        <taxon>Tracheophyta</taxon>
        <taxon>Polypodiopsida</taxon>
        <taxon>Polypodiidae</taxon>
        <taxon>Polypodiales</taxon>
        <taxon>Pteridineae</taxon>
        <taxon>Pteridaceae</taxon>
        <taxon>Vittarioideae</taxon>
        <taxon>Adiantum</taxon>
    </lineage>
</organism>
<evidence type="ECO:0000256" key="1">
    <source>
        <dbReference type="ARBA" id="ARBA00004370"/>
    </source>
</evidence>
<dbReference type="InterPro" id="IPR036259">
    <property type="entry name" value="MFS_trans_sf"/>
</dbReference>